<protein>
    <submittedName>
        <fullName evidence="1">Uncharacterized protein</fullName>
    </submittedName>
</protein>
<reference evidence="1" key="1">
    <citation type="submission" date="2022-05" db="EMBL/GenBank/DDBJ databases">
        <title>The Musa troglodytarum L. genome provides insights into the mechanism of non-climacteric behaviour and enrichment of carotenoids.</title>
        <authorList>
            <person name="Wang J."/>
        </authorList>
    </citation>
    <scope>NUCLEOTIDE SEQUENCE</scope>
    <source>
        <tissue evidence="1">Leaf</tissue>
    </source>
</reference>
<proteinExistence type="predicted"/>
<gene>
    <name evidence="1" type="ORF">MUK42_05326</name>
</gene>
<dbReference type="Proteomes" id="UP001055439">
    <property type="component" value="Chromosome 7"/>
</dbReference>
<evidence type="ECO:0000313" key="2">
    <source>
        <dbReference type="Proteomes" id="UP001055439"/>
    </source>
</evidence>
<sequence length="82" mass="9175">MLSRRATLLLAGEGSGSDCPLLWRDILPSPSETSHHFNTSTAAPLCHHWHQFLLRRGRQAKRLDLMRNAFALPLRSSPCATP</sequence>
<evidence type="ECO:0000313" key="1">
    <source>
        <dbReference type="EMBL" id="URE19227.1"/>
    </source>
</evidence>
<name>A0A9E7GW82_9LILI</name>
<keyword evidence="2" id="KW-1185">Reference proteome</keyword>
<dbReference type="AlphaFoldDB" id="A0A9E7GW82"/>
<accession>A0A9E7GW82</accession>
<organism evidence="1 2">
    <name type="scientific">Musa troglodytarum</name>
    <name type="common">fe'i banana</name>
    <dbReference type="NCBI Taxonomy" id="320322"/>
    <lineage>
        <taxon>Eukaryota</taxon>
        <taxon>Viridiplantae</taxon>
        <taxon>Streptophyta</taxon>
        <taxon>Embryophyta</taxon>
        <taxon>Tracheophyta</taxon>
        <taxon>Spermatophyta</taxon>
        <taxon>Magnoliopsida</taxon>
        <taxon>Liliopsida</taxon>
        <taxon>Zingiberales</taxon>
        <taxon>Musaceae</taxon>
        <taxon>Musa</taxon>
    </lineage>
</organism>
<dbReference type="EMBL" id="CP097509">
    <property type="protein sequence ID" value="URE19227.1"/>
    <property type="molecule type" value="Genomic_DNA"/>
</dbReference>